<evidence type="ECO:0000256" key="9">
    <source>
        <dbReference type="SAM" id="Phobius"/>
    </source>
</evidence>
<evidence type="ECO:0000256" key="8">
    <source>
        <dbReference type="ARBA" id="ARBA00023012"/>
    </source>
</evidence>
<dbReference type="InterPro" id="IPR050482">
    <property type="entry name" value="Sensor_HK_TwoCompSys"/>
</dbReference>
<proteinExistence type="predicted"/>
<evidence type="ECO:0000256" key="3">
    <source>
        <dbReference type="ARBA" id="ARBA00022553"/>
    </source>
</evidence>
<organism evidence="11 12">
    <name type="scientific">Xanthomarina spongicola</name>
    <dbReference type="NCBI Taxonomy" id="570520"/>
    <lineage>
        <taxon>Bacteria</taxon>
        <taxon>Pseudomonadati</taxon>
        <taxon>Bacteroidota</taxon>
        <taxon>Flavobacteriia</taxon>
        <taxon>Flavobacteriales</taxon>
        <taxon>Flavobacteriaceae</taxon>
        <taxon>Xanthomarina</taxon>
    </lineage>
</organism>
<dbReference type="Gene3D" id="3.30.565.10">
    <property type="entry name" value="Histidine kinase-like ATPase, C-terminal domain"/>
    <property type="match status" value="1"/>
</dbReference>
<name>A0A316DNG0_9FLAO</name>
<keyword evidence="8" id="KW-0902">Two-component regulatory system</keyword>
<dbReference type="InterPro" id="IPR036890">
    <property type="entry name" value="HATPase_C_sf"/>
</dbReference>
<dbReference type="PANTHER" id="PTHR24421:SF10">
    <property type="entry name" value="NITRATE_NITRITE SENSOR PROTEIN NARQ"/>
    <property type="match status" value="1"/>
</dbReference>
<dbReference type="CDD" id="cd16917">
    <property type="entry name" value="HATPase_UhpB-NarQ-NarX-like"/>
    <property type="match status" value="1"/>
</dbReference>
<keyword evidence="9" id="KW-0812">Transmembrane</keyword>
<dbReference type="PANTHER" id="PTHR24421">
    <property type="entry name" value="NITRATE/NITRITE SENSOR PROTEIN NARX-RELATED"/>
    <property type="match status" value="1"/>
</dbReference>
<dbReference type="RefSeq" id="WP_245881479.1">
    <property type="nucleotide sequence ID" value="NZ_QGGP01000002.1"/>
</dbReference>
<evidence type="ECO:0000313" key="11">
    <source>
        <dbReference type="EMBL" id="PWK19717.1"/>
    </source>
</evidence>
<evidence type="ECO:0000313" key="12">
    <source>
        <dbReference type="Proteomes" id="UP000245430"/>
    </source>
</evidence>
<gene>
    <name evidence="11" type="ORF">LX78_01067</name>
</gene>
<feature type="transmembrane region" description="Helical" evidence="9">
    <location>
        <begin position="23"/>
        <end position="45"/>
    </location>
</feature>
<evidence type="ECO:0000256" key="7">
    <source>
        <dbReference type="ARBA" id="ARBA00022840"/>
    </source>
</evidence>
<evidence type="ECO:0000256" key="2">
    <source>
        <dbReference type="ARBA" id="ARBA00012438"/>
    </source>
</evidence>
<dbReference type="SUPFAM" id="SSF55874">
    <property type="entry name" value="ATPase domain of HSP90 chaperone/DNA topoisomerase II/histidine kinase"/>
    <property type="match status" value="1"/>
</dbReference>
<comment type="catalytic activity">
    <reaction evidence="1">
        <text>ATP + protein L-histidine = ADP + protein N-phospho-L-histidine.</text>
        <dbReference type="EC" id="2.7.13.3"/>
    </reaction>
</comment>
<keyword evidence="7" id="KW-0067">ATP-binding</keyword>
<dbReference type="EMBL" id="QGGP01000002">
    <property type="protein sequence ID" value="PWK19717.1"/>
    <property type="molecule type" value="Genomic_DNA"/>
</dbReference>
<evidence type="ECO:0000256" key="5">
    <source>
        <dbReference type="ARBA" id="ARBA00022741"/>
    </source>
</evidence>
<reference evidence="11 12" key="1">
    <citation type="submission" date="2018-05" db="EMBL/GenBank/DDBJ databases">
        <title>Genomic Encyclopedia of Archaeal and Bacterial Type Strains, Phase II (KMG-II): from individual species to whole genera.</title>
        <authorList>
            <person name="Goeker M."/>
        </authorList>
    </citation>
    <scope>NUCLEOTIDE SEQUENCE [LARGE SCALE GENOMIC DNA]</scope>
    <source>
        <strain evidence="11 12">DSM 22637</strain>
    </source>
</reference>
<comment type="caution">
    <text evidence="11">The sequence shown here is derived from an EMBL/GenBank/DDBJ whole genome shotgun (WGS) entry which is preliminary data.</text>
</comment>
<evidence type="ECO:0000259" key="10">
    <source>
        <dbReference type="PROSITE" id="PS50109"/>
    </source>
</evidence>
<dbReference type="GO" id="GO:0000155">
    <property type="term" value="F:phosphorelay sensor kinase activity"/>
    <property type="evidence" value="ECO:0007669"/>
    <property type="project" value="InterPro"/>
</dbReference>
<accession>A0A316DNG0</accession>
<keyword evidence="9" id="KW-1133">Transmembrane helix</keyword>
<dbReference type="Gene3D" id="1.20.5.1930">
    <property type="match status" value="1"/>
</dbReference>
<dbReference type="Proteomes" id="UP000245430">
    <property type="component" value="Unassembled WGS sequence"/>
</dbReference>
<dbReference type="InterPro" id="IPR011712">
    <property type="entry name" value="Sig_transdc_His_kin_sub3_dim/P"/>
</dbReference>
<evidence type="ECO:0000256" key="4">
    <source>
        <dbReference type="ARBA" id="ARBA00022679"/>
    </source>
</evidence>
<dbReference type="Pfam" id="PF02518">
    <property type="entry name" value="HATPase_c"/>
    <property type="match status" value="1"/>
</dbReference>
<keyword evidence="6" id="KW-0418">Kinase</keyword>
<feature type="domain" description="Histidine kinase" evidence="10">
    <location>
        <begin position="81"/>
        <end position="273"/>
    </location>
</feature>
<dbReference type="GO" id="GO:0005524">
    <property type="term" value="F:ATP binding"/>
    <property type="evidence" value="ECO:0007669"/>
    <property type="project" value="UniProtKB-KW"/>
</dbReference>
<evidence type="ECO:0000256" key="6">
    <source>
        <dbReference type="ARBA" id="ARBA00022777"/>
    </source>
</evidence>
<keyword evidence="3" id="KW-0597">Phosphoprotein</keyword>
<dbReference type="InterPro" id="IPR003594">
    <property type="entry name" value="HATPase_dom"/>
</dbReference>
<dbReference type="EC" id="2.7.13.3" evidence="2"/>
<keyword evidence="5" id="KW-0547">Nucleotide-binding</keyword>
<dbReference type="InterPro" id="IPR005467">
    <property type="entry name" value="His_kinase_dom"/>
</dbReference>
<dbReference type="PROSITE" id="PS50109">
    <property type="entry name" value="HIS_KIN"/>
    <property type="match status" value="1"/>
</dbReference>
<keyword evidence="4" id="KW-0808">Transferase</keyword>
<dbReference type="Pfam" id="PF07730">
    <property type="entry name" value="HisKA_3"/>
    <property type="match status" value="1"/>
</dbReference>
<dbReference type="GO" id="GO:0046983">
    <property type="term" value="F:protein dimerization activity"/>
    <property type="evidence" value="ECO:0007669"/>
    <property type="project" value="InterPro"/>
</dbReference>
<dbReference type="AlphaFoldDB" id="A0A316DNG0"/>
<keyword evidence="9" id="KW-0472">Membrane</keyword>
<evidence type="ECO:0000256" key="1">
    <source>
        <dbReference type="ARBA" id="ARBA00000085"/>
    </source>
</evidence>
<keyword evidence="12" id="KW-1185">Reference proteome</keyword>
<sequence length="278" mass="31746">MRLFNFFFLFQQPSISTSAERYLLIYMIGVLLIVTTLVVVFFIVFQKRKNKLLLDKIKQQQAFDEEIAQTQTEIQEETLKHIGRELHDNVGQLLAFASMQLNMLKAQVNEDIKDKVADASSVIKESLQEVRELSKSLNSDVILNAGFEDSIINELKRIKRMKLMEVDFESYGGKIVFHNEKDAIILFRILQEFMSNSVKYSKAKQIKIVLDYTEEMLIIQASDDGVGFDMKAVKKGSGLINMTNRANLIESTFSLTSQPNQGVAIKIEYPISKRTITG</sequence>
<dbReference type="GO" id="GO:0016020">
    <property type="term" value="C:membrane"/>
    <property type="evidence" value="ECO:0007669"/>
    <property type="project" value="InterPro"/>
</dbReference>
<protein>
    <recommendedName>
        <fullName evidence="2">histidine kinase</fullName>
        <ecNumber evidence="2">2.7.13.3</ecNumber>
    </recommendedName>
</protein>